<feature type="region of interest" description="Disordered" evidence="3">
    <location>
        <begin position="166"/>
        <end position="224"/>
    </location>
</feature>
<feature type="compositionally biased region" description="Polar residues" evidence="3">
    <location>
        <begin position="318"/>
        <end position="328"/>
    </location>
</feature>
<protein>
    <recommendedName>
        <fullName evidence="4">Nuclear speckle splicing regulatory protein 1 N-terminal domain-containing protein</fullName>
    </recommendedName>
</protein>
<dbReference type="InterPro" id="IPR018612">
    <property type="entry name" value="NSRP1_N"/>
</dbReference>
<dbReference type="VEuPathDB" id="FungiDB:SJAG_04782"/>
<feature type="compositionally biased region" description="Acidic residues" evidence="3">
    <location>
        <begin position="27"/>
        <end position="38"/>
    </location>
</feature>
<feature type="compositionally biased region" description="Polar residues" evidence="3">
    <location>
        <begin position="345"/>
        <end position="354"/>
    </location>
</feature>
<evidence type="ECO:0000259" key="4">
    <source>
        <dbReference type="Pfam" id="PF09745"/>
    </source>
</evidence>
<organism evidence="5 6">
    <name type="scientific">Schizosaccharomyces japonicus (strain yFS275 / FY16936)</name>
    <name type="common">Fission yeast</name>
    <dbReference type="NCBI Taxonomy" id="402676"/>
    <lineage>
        <taxon>Eukaryota</taxon>
        <taxon>Fungi</taxon>
        <taxon>Dikarya</taxon>
        <taxon>Ascomycota</taxon>
        <taxon>Taphrinomycotina</taxon>
        <taxon>Schizosaccharomycetes</taxon>
        <taxon>Schizosaccharomycetales</taxon>
        <taxon>Schizosaccharomycetaceae</taxon>
        <taxon>Schizosaccharomyces</taxon>
    </lineage>
</organism>
<evidence type="ECO:0000256" key="3">
    <source>
        <dbReference type="SAM" id="MobiDB-lite"/>
    </source>
</evidence>
<feature type="compositionally biased region" description="Basic and acidic residues" evidence="3">
    <location>
        <begin position="39"/>
        <end position="50"/>
    </location>
</feature>
<evidence type="ECO:0000256" key="2">
    <source>
        <dbReference type="ARBA" id="ARBA00023054"/>
    </source>
</evidence>
<dbReference type="OMA" id="DEYYDSM"/>
<dbReference type="GeneID" id="7049367"/>
<dbReference type="JaponicusDB" id="SJAG_04782"/>
<dbReference type="eggNOG" id="KOG2117">
    <property type="taxonomic scope" value="Eukaryota"/>
</dbReference>
<dbReference type="RefSeq" id="XP_002175862.1">
    <property type="nucleotide sequence ID" value="XM_002175826.2"/>
</dbReference>
<dbReference type="InterPro" id="IPR053246">
    <property type="entry name" value="NS_splicing_regulatory_protein"/>
</dbReference>
<feature type="domain" description="Nuclear speckle splicing regulatory protein 1 N-terminal" evidence="4">
    <location>
        <begin position="54"/>
        <end position="157"/>
    </location>
</feature>
<feature type="region of interest" description="Disordered" evidence="3">
    <location>
        <begin position="1"/>
        <end position="51"/>
    </location>
</feature>
<dbReference type="Pfam" id="PF09745">
    <property type="entry name" value="NSRP1_N"/>
    <property type="match status" value="1"/>
</dbReference>
<dbReference type="AlphaFoldDB" id="B6K7R5"/>
<evidence type="ECO:0000313" key="5">
    <source>
        <dbReference type="EMBL" id="EEB09569.1"/>
    </source>
</evidence>
<feature type="compositionally biased region" description="Basic and acidic residues" evidence="3">
    <location>
        <begin position="141"/>
        <end position="156"/>
    </location>
</feature>
<name>B6K7R5_SCHJY</name>
<accession>B6K7R5</accession>
<dbReference type="Proteomes" id="UP000001744">
    <property type="component" value="Unassembled WGS sequence"/>
</dbReference>
<feature type="compositionally biased region" description="Basic and acidic residues" evidence="3">
    <location>
        <begin position="246"/>
        <end position="271"/>
    </location>
</feature>
<feature type="compositionally biased region" description="Polar residues" evidence="3">
    <location>
        <begin position="186"/>
        <end position="195"/>
    </location>
</feature>
<dbReference type="STRING" id="402676.B6K7R5"/>
<dbReference type="PANTHER" id="PTHR47845:SF1">
    <property type="entry name" value="NUCLEAR SPECKLE SPLICING REGULATORY PROTEIN 1 HOMOLOG"/>
    <property type="match status" value="1"/>
</dbReference>
<sequence>MSSNGLKYGLNIRGKTASASRKPGITFDDDFDEDDEEPDRQTRSSVRLEEPIVEQEVDSSVYGYDEYYDSMKQVEREKEQKKKMEAQDRRPKYMADLIAASKTRKRDLLLAKERALKKRREEEGDVDEAFVTTSYVKHQEEVSKELADQEAEEAKLKSSGRGLEQFYSNMLEQQEEQHQAAVHASMNRNATSSSADILASKKSDKELAEEARKRGLHVELNDENEIVDQRQILKAGLNTSIGAVKHPNENQRDKNAKPWFERKGGRKHYESRSSAYSTQSYSSTTTALDMREQERQARLKREEEERRKREEILRTHTSHTTTQAQVQSARERYLQRKRQQQQQQGNVSGNGDAK</sequence>
<dbReference type="EMBL" id="KE651168">
    <property type="protein sequence ID" value="EEB09569.1"/>
    <property type="molecule type" value="Genomic_DNA"/>
</dbReference>
<dbReference type="GO" id="GO:0000381">
    <property type="term" value="P:regulation of alternative mRNA splicing, via spliceosome"/>
    <property type="evidence" value="ECO:0007669"/>
    <property type="project" value="InterPro"/>
</dbReference>
<keyword evidence="6" id="KW-1185">Reference proteome</keyword>
<feature type="compositionally biased region" description="Low complexity" evidence="3">
    <location>
        <begin position="272"/>
        <end position="287"/>
    </location>
</feature>
<keyword evidence="2" id="KW-0175">Coiled coil</keyword>
<evidence type="ECO:0000313" key="6">
    <source>
        <dbReference type="Proteomes" id="UP000001744"/>
    </source>
</evidence>
<dbReference type="HOGENOM" id="CLU_042321_0_0_1"/>
<comment type="similarity">
    <text evidence="1">Belongs to the NSRP1 family.</text>
</comment>
<feature type="region of interest" description="Disordered" evidence="3">
    <location>
        <begin position="141"/>
        <end position="160"/>
    </location>
</feature>
<gene>
    <name evidence="5" type="ORF">SJAG_04782</name>
</gene>
<reference evidence="5 6" key="1">
    <citation type="journal article" date="2011" name="Science">
        <title>Comparative functional genomics of the fission yeasts.</title>
        <authorList>
            <person name="Rhind N."/>
            <person name="Chen Z."/>
            <person name="Yassour M."/>
            <person name="Thompson D.A."/>
            <person name="Haas B.J."/>
            <person name="Habib N."/>
            <person name="Wapinski I."/>
            <person name="Roy S."/>
            <person name="Lin M.F."/>
            <person name="Heiman D.I."/>
            <person name="Young S.K."/>
            <person name="Furuya K."/>
            <person name="Guo Y."/>
            <person name="Pidoux A."/>
            <person name="Chen H.M."/>
            <person name="Robbertse B."/>
            <person name="Goldberg J.M."/>
            <person name="Aoki K."/>
            <person name="Bayne E.H."/>
            <person name="Berlin A.M."/>
            <person name="Desjardins C.A."/>
            <person name="Dobbs E."/>
            <person name="Dukaj L."/>
            <person name="Fan L."/>
            <person name="FitzGerald M.G."/>
            <person name="French C."/>
            <person name="Gujja S."/>
            <person name="Hansen K."/>
            <person name="Keifenheim D."/>
            <person name="Levin J.Z."/>
            <person name="Mosher R.A."/>
            <person name="Mueller C.A."/>
            <person name="Pfiffner J."/>
            <person name="Priest M."/>
            <person name="Russ C."/>
            <person name="Smialowska A."/>
            <person name="Swoboda P."/>
            <person name="Sykes S.M."/>
            <person name="Vaughn M."/>
            <person name="Vengrova S."/>
            <person name="Yoder R."/>
            <person name="Zeng Q."/>
            <person name="Allshire R."/>
            <person name="Baulcombe D."/>
            <person name="Birren B.W."/>
            <person name="Brown W."/>
            <person name="Ekwall K."/>
            <person name="Kellis M."/>
            <person name="Leatherwood J."/>
            <person name="Levin H."/>
            <person name="Margalit H."/>
            <person name="Martienssen R."/>
            <person name="Nieduszynski C.A."/>
            <person name="Spatafora J.W."/>
            <person name="Friedman N."/>
            <person name="Dalgaard J.Z."/>
            <person name="Baumann P."/>
            <person name="Niki H."/>
            <person name="Regev A."/>
            <person name="Nusbaum C."/>
        </authorList>
    </citation>
    <scope>NUCLEOTIDE SEQUENCE [LARGE SCALE GENOMIC DNA]</scope>
    <source>
        <strain evidence="6">yFS275 / FY16936</strain>
    </source>
</reference>
<dbReference type="OrthoDB" id="446635at2759"/>
<evidence type="ECO:0000256" key="1">
    <source>
        <dbReference type="ARBA" id="ARBA00010126"/>
    </source>
</evidence>
<feature type="compositionally biased region" description="Basic and acidic residues" evidence="3">
    <location>
        <begin position="289"/>
        <end position="314"/>
    </location>
</feature>
<feature type="compositionally biased region" description="Basic and acidic residues" evidence="3">
    <location>
        <begin position="199"/>
        <end position="220"/>
    </location>
</feature>
<dbReference type="PANTHER" id="PTHR47845">
    <property type="entry name" value="NUCLEAR SPECKLE SPLICING REGULATORY PROTEIN 1 HOMOLOG"/>
    <property type="match status" value="1"/>
</dbReference>
<feature type="region of interest" description="Disordered" evidence="3">
    <location>
        <begin position="240"/>
        <end position="354"/>
    </location>
</feature>
<proteinExistence type="inferred from homology"/>